<reference evidence="1" key="3">
    <citation type="submission" date="2025-09" db="UniProtKB">
        <authorList>
            <consortium name="Ensembl"/>
        </authorList>
    </citation>
    <scope>IDENTIFICATION</scope>
</reference>
<dbReference type="PANTHER" id="PTHR34095">
    <property type="entry name" value="39S RIBOSOMAL PROTEIN L55, MITOCHONDRIAL"/>
    <property type="match status" value="1"/>
</dbReference>
<dbReference type="Proteomes" id="UP000314982">
    <property type="component" value="Unassembled WGS sequence"/>
</dbReference>
<dbReference type="Ensembl" id="ENSHHUT00000003840.1">
    <property type="protein sequence ID" value="ENSHHUP00000003713.1"/>
    <property type="gene ID" value="ENSHHUG00000002339.1"/>
</dbReference>
<dbReference type="STRING" id="62062.ENSHHUP00000003713"/>
<reference evidence="2" key="1">
    <citation type="submission" date="2018-06" db="EMBL/GenBank/DDBJ databases">
        <title>Genome assembly of Danube salmon.</title>
        <authorList>
            <person name="Macqueen D.J."/>
            <person name="Gundappa M.K."/>
        </authorList>
    </citation>
    <scope>NUCLEOTIDE SEQUENCE [LARGE SCALE GENOMIC DNA]</scope>
</reference>
<proteinExistence type="predicted"/>
<accession>A0A4W5JGI1</accession>
<organism evidence="1 2">
    <name type="scientific">Hucho hucho</name>
    <name type="common">huchen</name>
    <dbReference type="NCBI Taxonomy" id="62062"/>
    <lineage>
        <taxon>Eukaryota</taxon>
        <taxon>Metazoa</taxon>
        <taxon>Chordata</taxon>
        <taxon>Craniata</taxon>
        <taxon>Vertebrata</taxon>
        <taxon>Euteleostomi</taxon>
        <taxon>Actinopterygii</taxon>
        <taxon>Neopterygii</taxon>
        <taxon>Teleostei</taxon>
        <taxon>Protacanthopterygii</taxon>
        <taxon>Salmoniformes</taxon>
        <taxon>Salmonidae</taxon>
        <taxon>Salmoninae</taxon>
        <taxon>Hucho</taxon>
    </lineage>
</organism>
<dbReference type="GeneTree" id="ENSGT01100000265631"/>
<evidence type="ECO:0000313" key="2">
    <source>
        <dbReference type="Proteomes" id="UP000314982"/>
    </source>
</evidence>
<name>A0A4W5JGI1_9TELE</name>
<protein>
    <submittedName>
        <fullName evidence="1">Uncharacterized protein</fullName>
    </submittedName>
</protein>
<dbReference type="GO" id="GO:0006412">
    <property type="term" value="P:translation"/>
    <property type="evidence" value="ECO:0007669"/>
    <property type="project" value="TreeGrafter"/>
</dbReference>
<dbReference type="GO" id="GO:0003735">
    <property type="term" value="F:structural constituent of ribosome"/>
    <property type="evidence" value="ECO:0007669"/>
    <property type="project" value="InterPro"/>
</dbReference>
<dbReference type="AlphaFoldDB" id="A0A4W5JGI1"/>
<dbReference type="GO" id="GO:0005762">
    <property type="term" value="C:mitochondrial large ribosomal subunit"/>
    <property type="evidence" value="ECO:0007669"/>
    <property type="project" value="InterPro"/>
</dbReference>
<keyword evidence="2" id="KW-1185">Reference proteome</keyword>
<evidence type="ECO:0000313" key="1">
    <source>
        <dbReference type="Ensembl" id="ENSHHUP00000003713.1"/>
    </source>
</evidence>
<sequence length="49" mass="6062">MPVDISTLSEEERKIRMRKWDPKKGAVKQRTVEFKDDFKADDYRKFWKK</sequence>
<reference evidence="1" key="2">
    <citation type="submission" date="2025-08" db="UniProtKB">
        <authorList>
            <consortium name="Ensembl"/>
        </authorList>
    </citation>
    <scope>IDENTIFICATION</scope>
</reference>
<dbReference type="PANTHER" id="PTHR34095:SF1">
    <property type="entry name" value="LARGE RIBOSOMAL SUBUNIT PROTEIN ML55"/>
    <property type="match status" value="1"/>
</dbReference>
<dbReference type="InterPro" id="IPR018615">
    <property type="entry name" value="Ribosomal_mL55"/>
</dbReference>
<dbReference type="Pfam" id="PF09776">
    <property type="entry name" value="Mitoc_L55"/>
    <property type="match status" value="1"/>
</dbReference>